<evidence type="ECO:0000313" key="2">
    <source>
        <dbReference type="EMBL" id="RDH45289.1"/>
    </source>
</evidence>
<evidence type="ECO:0000256" key="1">
    <source>
        <dbReference type="SAM" id="Phobius"/>
    </source>
</evidence>
<organism evidence="2 3">
    <name type="scientific">Zooshikella ganghwensis</name>
    <dbReference type="NCBI Taxonomy" id="202772"/>
    <lineage>
        <taxon>Bacteria</taxon>
        <taxon>Pseudomonadati</taxon>
        <taxon>Pseudomonadota</taxon>
        <taxon>Gammaproteobacteria</taxon>
        <taxon>Oceanospirillales</taxon>
        <taxon>Zooshikellaceae</taxon>
        <taxon>Zooshikella</taxon>
    </lineage>
</organism>
<evidence type="ECO:0000313" key="3">
    <source>
        <dbReference type="Proteomes" id="UP000257039"/>
    </source>
</evidence>
<dbReference type="Proteomes" id="UP000257039">
    <property type="component" value="Unassembled WGS sequence"/>
</dbReference>
<protein>
    <submittedName>
        <fullName evidence="2">Uncharacterized protein</fullName>
    </submittedName>
</protein>
<dbReference type="RefSeq" id="WP_094788274.1">
    <property type="nucleotide sequence ID" value="NZ_JAEVHG010000001.1"/>
</dbReference>
<accession>A0A4P9VR70</accession>
<dbReference type="EMBL" id="NDXW01000001">
    <property type="protein sequence ID" value="RDH45289.1"/>
    <property type="molecule type" value="Genomic_DNA"/>
</dbReference>
<keyword evidence="3" id="KW-1185">Reference proteome</keyword>
<dbReference type="AlphaFoldDB" id="A0A4P9VR70"/>
<name>A0A4P9VR70_9GAMM</name>
<comment type="caution">
    <text evidence="2">The sequence shown here is derived from an EMBL/GenBank/DDBJ whole genome shotgun (WGS) entry which is preliminary data.</text>
</comment>
<proteinExistence type="predicted"/>
<reference evidence="2 3" key="1">
    <citation type="submission" date="2017-04" db="EMBL/GenBank/DDBJ databases">
        <title>Draft genome sequence of Zooshikella ganghwensis VG4 isolated from Red Sea sediments.</title>
        <authorList>
            <person name="Rehman Z."/>
            <person name="Alam I."/>
            <person name="Kamau A."/>
            <person name="Bajic V."/>
            <person name="Leiknes T."/>
        </authorList>
    </citation>
    <scope>NUCLEOTIDE SEQUENCE [LARGE SCALE GENOMIC DNA]</scope>
    <source>
        <strain evidence="2 3">VG4</strain>
    </source>
</reference>
<keyword evidence="1" id="KW-1133">Transmembrane helix</keyword>
<gene>
    <name evidence="2" type="ORF">B9G39_18565</name>
</gene>
<sequence>MLIHSLWQFAVNSPSLSLFILGSIYLILSIFLSINVWIRKQSIEQSLVYSDIQRLPLKPYSKAPQSIWTQLFQTVSIFSLIMAGASYTSAFILNL</sequence>
<keyword evidence="1" id="KW-0472">Membrane</keyword>
<keyword evidence="1" id="KW-0812">Transmembrane</keyword>
<feature type="transmembrane region" description="Helical" evidence="1">
    <location>
        <begin position="71"/>
        <end position="93"/>
    </location>
</feature>
<feature type="transmembrane region" description="Helical" evidence="1">
    <location>
        <begin position="16"/>
        <end position="38"/>
    </location>
</feature>